<accession>A0A1I7YAW4</accession>
<sequence length="312" mass="35408">MESVPVAFVDSVCHQLDYRGCLRSLTELRSLWSSTAETRCKKQRRLTLYLNVNDDGTQVGMEIWHDAIELHVPYASLSKYDRIAGIVVGYRKFAGLLEKMSLNCFRTKALPLLASLACAYRLKNAGSVGPHKNLMELLFTSLHGHAIHLWTGHTGGECIKFIEKQVHFGHIKIIILHGEEGFPDSLKSTLKLFLNCPKFQLLDIFETNLNVDLDMVTCIVERFVKEDLHSNELLFGTPSFTPEMLRSVHQESIRTDCSNTDSFSDDLRSPVSDFINWTGPGPLTLSAVFFEDGHFFIKQYRHYSCDCRNVGD</sequence>
<evidence type="ECO:0000313" key="1">
    <source>
        <dbReference type="Proteomes" id="UP000095287"/>
    </source>
</evidence>
<dbReference type="Proteomes" id="UP000095287">
    <property type="component" value="Unplaced"/>
</dbReference>
<organism evidence="1 2">
    <name type="scientific">Steinernema glaseri</name>
    <dbReference type="NCBI Taxonomy" id="37863"/>
    <lineage>
        <taxon>Eukaryota</taxon>
        <taxon>Metazoa</taxon>
        <taxon>Ecdysozoa</taxon>
        <taxon>Nematoda</taxon>
        <taxon>Chromadorea</taxon>
        <taxon>Rhabditida</taxon>
        <taxon>Tylenchina</taxon>
        <taxon>Panagrolaimomorpha</taxon>
        <taxon>Strongyloidoidea</taxon>
        <taxon>Steinernematidae</taxon>
        <taxon>Steinernema</taxon>
    </lineage>
</organism>
<protein>
    <submittedName>
        <fullName evidence="2">F-box only protein 33</fullName>
    </submittedName>
</protein>
<reference evidence="2" key="1">
    <citation type="submission" date="2016-11" db="UniProtKB">
        <authorList>
            <consortium name="WormBaseParasite"/>
        </authorList>
    </citation>
    <scope>IDENTIFICATION</scope>
</reference>
<name>A0A1I7YAW4_9BILA</name>
<proteinExistence type="predicted"/>
<dbReference type="WBParaSite" id="L893_g14251.t1">
    <property type="protein sequence ID" value="L893_g14251.t1"/>
    <property type="gene ID" value="L893_g14251"/>
</dbReference>
<keyword evidence="1" id="KW-1185">Reference proteome</keyword>
<dbReference type="AlphaFoldDB" id="A0A1I7YAW4"/>
<evidence type="ECO:0000313" key="2">
    <source>
        <dbReference type="WBParaSite" id="L893_g14251.t1"/>
    </source>
</evidence>